<evidence type="ECO:0000313" key="2">
    <source>
        <dbReference type="EnsemblMetazoa" id="AMAM024062-PA"/>
    </source>
</evidence>
<reference evidence="3" key="1">
    <citation type="submission" date="2013-09" db="EMBL/GenBank/DDBJ databases">
        <title>The Genome Sequence of Anopheles maculatus species B.</title>
        <authorList>
            <consortium name="The Broad Institute Genomics Platform"/>
            <person name="Neafsey D.E."/>
            <person name="Besansky N."/>
            <person name="Howell P."/>
            <person name="Walton C."/>
            <person name="Young S.K."/>
            <person name="Zeng Q."/>
            <person name="Gargeya S."/>
            <person name="Fitzgerald M."/>
            <person name="Haas B."/>
            <person name="Abouelleil A."/>
            <person name="Allen A.W."/>
            <person name="Alvarado L."/>
            <person name="Arachchi H.M."/>
            <person name="Berlin A.M."/>
            <person name="Chapman S.B."/>
            <person name="Gainer-Dewar J."/>
            <person name="Goldberg J."/>
            <person name="Griggs A."/>
            <person name="Gujja S."/>
            <person name="Hansen M."/>
            <person name="Howarth C."/>
            <person name="Imamovic A."/>
            <person name="Ireland A."/>
            <person name="Larimer J."/>
            <person name="McCowan C."/>
            <person name="Murphy C."/>
            <person name="Pearson M."/>
            <person name="Poon T.W."/>
            <person name="Priest M."/>
            <person name="Roberts A."/>
            <person name="Saif S."/>
            <person name="Shea T."/>
            <person name="Sisk P."/>
            <person name="Sykes S."/>
            <person name="Wortman J."/>
            <person name="Nusbaum C."/>
            <person name="Birren B."/>
        </authorList>
    </citation>
    <scope>NUCLEOTIDE SEQUENCE [LARGE SCALE GENOMIC DNA]</scope>
    <source>
        <strain evidence="3">maculatus3</strain>
    </source>
</reference>
<evidence type="ECO:0000313" key="3">
    <source>
        <dbReference type="Proteomes" id="UP000075901"/>
    </source>
</evidence>
<protein>
    <submittedName>
        <fullName evidence="2">Uncharacterized protein</fullName>
    </submittedName>
</protein>
<name>A0A182TCF3_9DIPT</name>
<feature type="region of interest" description="Disordered" evidence="1">
    <location>
        <begin position="281"/>
        <end position="331"/>
    </location>
</feature>
<dbReference type="EnsemblMetazoa" id="AMAM024062-RA">
    <property type="protein sequence ID" value="AMAM024062-PA"/>
    <property type="gene ID" value="AMAM024062"/>
</dbReference>
<evidence type="ECO:0000256" key="1">
    <source>
        <dbReference type="SAM" id="MobiDB-lite"/>
    </source>
</evidence>
<organism evidence="2 3">
    <name type="scientific">Anopheles maculatus</name>
    <dbReference type="NCBI Taxonomy" id="74869"/>
    <lineage>
        <taxon>Eukaryota</taxon>
        <taxon>Metazoa</taxon>
        <taxon>Ecdysozoa</taxon>
        <taxon>Arthropoda</taxon>
        <taxon>Hexapoda</taxon>
        <taxon>Insecta</taxon>
        <taxon>Pterygota</taxon>
        <taxon>Neoptera</taxon>
        <taxon>Endopterygota</taxon>
        <taxon>Diptera</taxon>
        <taxon>Nematocera</taxon>
        <taxon>Culicoidea</taxon>
        <taxon>Culicidae</taxon>
        <taxon>Anophelinae</taxon>
        <taxon>Anopheles</taxon>
        <taxon>Anopheles maculatus group</taxon>
    </lineage>
</organism>
<dbReference type="VEuPathDB" id="VectorBase:AMAM024062"/>
<reference evidence="2" key="2">
    <citation type="submission" date="2020-05" db="UniProtKB">
        <authorList>
            <consortium name="EnsemblMetazoa"/>
        </authorList>
    </citation>
    <scope>IDENTIFICATION</scope>
    <source>
        <strain evidence="2">maculatus3</strain>
    </source>
</reference>
<dbReference type="Proteomes" id="UP000075901">
    <property type="component" value="Unassembled WGS sequence"/>
</dbReference>
<dbReference type="AlphaFoldDB" id="A0A182TCF3"/>
<sequence length="331" mass="37170">MYRTTTITYMQSDDQEEINEIYTSPTVVEQSVKTVVTRDEPTLNVSVSYSEADRSTGDEVMVERIMIEKGDEEEAGTVIETVTSETEPDGSGVELKQSLLDSSVVSEADRSMGEEMIETKTMIVLEESECDEERVVREMCKESFQQDASFEVAKQTESLELAPGAGESTIEPVLGSPLETESSSGQDYWQYHDTERHYIQNFAVQSYDKKQEDRLLESTVKECSQAKVVEEIAETDCKDTSIASNKSDKELAEIYRTLEQSYLSMWQLRDAENNYQKLDARAGTKQNLGEDLSVPTLTSDMPEETQGTGEPVSDERVEPSCSFTSQLEKKS</sequence>
<accession>A0A182TCF3</accession>
<proteinExistence type="predicted"/>
<feature type="compositionally biased region" description="Polar residues" evidence="1">
    <location>
        <begin position="321"/>
        <end position="331"/>
    </location>
</feature>
<keyword evidence="3" id="KW-1185">Reference proteome</keyword>